<evidence type="ECO:0000313" key="1">
    <source>
        <dbReference type="EMBL" id="QSX37918.1"/>
    </source>
</evidence>
<name>A0ABX7R482_9GAMM</name>
<reference evidence="1 2" key="1">
    <citation type="submission" date="2021-03" db="EMBL/GenBank/DDBJ databases">
        <title>Novel species identification of genus Shewanella.</title>
        <authorList>
            <person name="Liu G."/>
            <person name="Zhang Q."/>
        </authorList>
    </citation>
    <scope>NUCLEOTIDE SEQUENCE [LARGE SCALE GENOMIC DNA]</scope>
    <source>
        <strain evidence="1 2">FJAT-52962</strain>
    </source>
</reference>
<keyword evidence="2" id="KW-1185">Reference proteome</keyword>
<proteinExistence type="predicted"/>
<accession>A0ABX7R482</accession>
<sequence length="133" mass="15101">MNVTMASRFYILLILLLLLQDEARGDIAPEPSLSLRPSLCLTEKDANDCDIRLELQWTAPGPICIEAKLETPALWCPEEGLTELTINISADRDVEFVLLDKSDSQPLAEARLQVKPVTESSFRRRFRNPWSLF</sequence>
<dbReference type="InterPro" id="IPR021559">
    <property type="entry name" value="DUF3019"/>
</dbReference>
<organism evidence="1 2">
    <name type="scientific">Shewanella sedimentimangrovi</name>
    <dbReference type="NCBI Taxonomy" id="2814293"/>
    <lineage>
        <taxon>Bacteria</taxon>
        <taxon>Pseudomonadati</taxon>
        <taxon>Pseudomonadota</taxon>
        <taxon>Gammaproteobacteria</taxon>
        <taxon>Alteromonadales</taxon>
        <taxon>Shewanellaceae</taxon>
        <taxon>Shewanella</taxon>
    </lineage>
</organism>
<protein>
    <submittedName>
        <fullName evidence="1">DUF3019 domain-containing protein</fullName>
    </submittedName>
</protein>
<dbReference type="RefSeq" id="WP_207381084.1">
    <property type="nucleotide sequence ID" value="NZ_CP071502.1"/>
</dbReference>
<dbReference type="EMBL" id="CP071502">
    <property type="protein sequence ID" value="QSX37918.1"/>
    <property type="molecule type" value="Genomic_DNA"/>
</dbReference>
<gene>
    <name evidence="1" type="ORF">JYB85_03490</name>
</gene>
<dbReference type="Pfam" id="PF11456">
    <property type="entry name" value="DUF3019"/>
    <property type="match status" value="1"/>
</dbReference>
<dbReference type="Proteomes" id="UP000663207">
    <property type="component" value="Chromosome"/>
</dbReference>
<evidence type="ECO:0000313" key="2">
    <source>
        <dbReference type="Proteomes" id="UP000663207"/>
    </source>
</evidence>